<evidence type="ECO:0000313" key="2">
    <source>
        <dbReference type="Proteomes" id="UP000651482"/>
    </source>
</evidence>
<sequence>MASGTFSVSPNYAQFTGEVRWESVPNPEENTSSVTVALYLRMAEGSGSQYRGSGLFKLVIDGKSYAEKKFFSAEAGKETLCISKTVTVAHEADGTRRLSIRVQGEVYYGTPTLQLVQQGRTVSLDCIRRASVLSAPEEGTLGEAVAVEITAYDPAYTHTLSWSCLGESGSVQAAAGAASASWTPPESLADLCPNAVSAPCTLRLQTHAGDETIGVSETAIRLQIPDTAAFQPTIASFTAAPENAEAYAAWGYVQGGPGAVLTVSGAQGAHGSTIASVTVAGLGAPDAATGTWATGTLSDAGERQFTATAADSRGRTVSATCTISVSAYRSPAAVSLRAVRCSSDGEERGDGSCVKVTANFLCSPIGGRNTASGMVTCPVWTAGKPAVSGVPFVAEGPFSQEDSYTLTLTVSDSYGGASDTCTAVLPASQAILSVTATGKGIGVGKYAASDNLFDVAWSAQFREGVLLPNGKSLQSALGDGTAANLLLRNSANNIWIGTEDTGSAEKQGNIYFATKSTGNAYISREKSRSRMLDYGFVLKKLWSGSFSSDGESITVPGIGDYALFLLSVSGGSTPVLGMKNGSVLRGIGGFASGSKLWVNTVGLTVSGETLSYGSAAVVSVNASGTTYSAGNALTAIYGIV</sequence>
<dbReference type="RefSeq" id="WP_249318752.1">
    <property type="nucleotide sequence ID" value="NZ_JACRSN010000006.1"/>
</dbReference>
<accession>A0A926HRM2</accession>
<protein>
    <submittedName>
        <fullName evidence="1">Uncharacterized protein</fullName>
    </submittedName>
</protein>
<dbReference type="Pfam" id="PF05895">
    <property type="entry name" value="DUF859"/>
    <property type="match status" value="1"/>
</dbReference>
<dbReference type="EMBL" id="JACRSN010000006">
    <property type="protein sequence ID" value="MBC8533388.1"/>
    <property type="molecule type" value="Genomic_DNA"/>
</dbReference>
<dbReference type="Proteomes" id="UP000651482">
    <property type="component" value="Unassembled WGS sequence"/>
</dbReference>
<evidence type="ECO:0000313" key="1">
    <source>
        <dbReference type="EMBL" id="MBC8533388.1"/>
    </source>
</evidence>
<keyword evidence="2" id="KW-1185">Reference proteome</keyword>
<reference evidence="1" key="1">
    <citation type="submission" date="2020-08" db="EMBL/GenBank/DDBJ databases">
        <title>Genome public.</title>
        <authorList>
            <person name="Liu C."/>
            <person name="Sun Q."/>
        </authorList>
    </citation>
    <scope>NUCLEOTIDE SEQUENCE</scope>
    <source>
        <strain evidence="1">NSJ-40</strain>
    </source>
</reference>
<organism evidence="1 2">
    <name type="scientific">Yeguia hominis</name>
    <dbReference type="NCBI Taxonomy" id="2763662"/>
    <lineage>
        <taxon>Bacteria</taxon>
        <taxon>Bacillati</taxon>
        <taxon>Bacillota</taxon>
        <taxon>Clostridia</taxon>
        <taxon>Eubacteriales</taxon>
        <taxon>Yeguiaceae</taxon>
        <taxon>Yeguia</taxon>
    </lineage>
</organism>
<proteinExistence type="predicted"/>
<dbReference type="InterPro" id="IPR008577">
    <property type="entry name" value="DUF859"/>
</dbReference>
<comment type="caution">
    <text evidence="1">The sequence shown here is derived from an EMBL/GenBank/DDBJ whole genome shotgun (WGS) entry which is preliminary data.</text>
</comment>
<name>A0A926HRM2_9FIRM</name>
<dbReference type="AlphaFoldDB" id="A0A926HRM2"/>
<gene>
    <name evidence="1" type="ORF">IAG03_05080</name>
</gene>